<organism evidence="3 4">
    <name type="scientific">Vicia faba</name>
    <name type="common">Broad bean</name>
    <name type="synonym">Faba vulgaris</name>
    <dbReference type="NCBI Taxonomy" id="3906"/>
    <lineage>
        <taxon>Eukaryota</taxon>
        <taxon>Viridiplantae</taxon>
        <taxon>Streptophyta</taxon>
        <taxon>Embryophyta</taxon>
        <taxon>Tracheophyta</taxon>
        <taxon>Spermatophyta</taxon>
        <taxon>Magnoliopsida</taxon>
        <taxon>eudicotyledons</taxon>
        <taxon>Gunneridae</taxon>
        <taxon>Pentapetalae</taxon>
        <taxon>rosids</taxon>
        <taxon>fabids</taxon>
        <taxon>Fabales</taxon>
        <taxon>Fabaceae</taxon>
        <taxon>Papilionoideae</taxon>
        <taxon>50 kb inversion clade</taxon>
        <taxon>NPAAA clade</taxon>
        <taxon>Hologalegina</taxon>
        <taxon>IRL clade</taxon>
        <taxon>Fabeae</taxon>
        <taxon>Vicia</taxon>
    </lineage>
</organism>
<evidence type="ECO:0008006" key="5">
    <source>
        <dbReference type="Google" id="ProtNLM"/>
    </source>
</evidence>
<reference evidence="3 4" key="1">
    <citation type="submission" date="2023-01" db="EMBL/GenBank/DDBJ databases">
        <authorList>
            <person name="Kreplak J."/>
        </authorList>
    </citation>
    <scope>NUCLEOTIDE SEQUENCE [LARGE SCALE GENOMIC DNA]</scope>
</reference>
<proteinExistence type="predicted"/>
<dbReference type="PANTHER" id="PTHR33137">
    <property type="entry name" value="MEDIATOR OF RNA POLYMERASE II TRANSCRIPTION SUBUNIT 15A-RELATED"/>
    <property type="match status" value="1"/>
</dbReference>
<feature type="transmembrane region" description="Helical" evidence="2">
    <location>
        <begin position="281"/>
        <end position="300"/>
    </location>
</feature>
<evidence type="ECO:0000313" key="4">
    <source>
        <dbReference type="Proteomes" id="UP001157006"/>
    </source>
</evidence>
<feature type="compositionally biased region" description="Polar residues" evidence="1">
    <location>
        <begin position="172"/>
        <end position="187"/>
    </location>
</feature>
<feature type="region of interest" description="Disordered" evidence="1">
    <location>
        <begin position="145"/>
        <end position="207"/>
    </location>
</feature>
<dbReference type="AlphaFoldDB" id="A0AAV0ZW01"/>
<keyword evidence="2" id="KW-1133">Transmembrane helix</keyword>
<keyword evidence="4" id="KW-1185">Reference proteome</keyword>
<dbReference type="GO" id="GO:0003713">
    <property type="term" value="F:transcription coactivator activity"/>
    <property type="evidence" value="ECO:0007669"/>
    <property type="project" value="InterPro"/>
</dbReference>
<feature type="compositionally biased region" description="Low complexity" evidence="1">
    <location>
        <begin position="157"/>
        <end position="171"/>
    </location>
</feature>
<protein>
    <recommendedName>
        <fullName evidence="5">Mediator of RNA polymerase II transcription subunit 15a</fullName>
    </recommendedName>
</protein>
<keyword evidence="2" id="KW-0472">Membrane</keyword>
<evidence type="ECO:0000256" key="2">
    <source>
        <dbReference type="SAM" id="Phobius"/>
    </source>
</evidence>
<dbReference type="EMBL" id="OX451737">
    <property type="protein sequence ID" value="CAI8601353.1"/>
    <property type="molecule type" value="Genomic_DNA"/>
</dbReference>
<accession>A0AAV0ZW01</accession>
<dbReference type="Proteomes" id="UP001157006">
    <property type="component" value="Chromosome 2"/>
</dbReference>
<feature type="region of interest" description="Disordered" evidence="1">
    <location>
        <begin position="25"/>
        <end position="46"/>
    </location>
</feature>
<dbReference type="InterPro" id="IPR044661">
    <property type="entry name" value="MED15a/b/c-like"/>
</dbReference>
<name>A0AAV0ZW01_VICFA</name>
<dbReference type="PANTHER" id="PTHR33137:SF45">
    <property type="entry name" value="OF RNA POLYMERASE II TRANSCRIPTION SUBUNIT 15A, PUTATIVE-RELATED"/>
    <property type="match status" value="1"/>
</dbReference>
<sequence length="303" mass="33945">MNSNNWIPNQGSEPTRDTIDWSAKELSTKSSVGSTTQTAQPSGGDWQEEVYQKLQTMKENYMPDLNEILQEIATRLQKYDSTPQQPKSDQIEKLKVYRMVLERMISLLQVPKNSIRLSLKERLEAYEKQIVNVINLLRTREGISSLQPGQLPPTHRSSMPQSQSQVTSVQSHENQIISQMQPSNLQDSAKPVPEFSSSSATNVGKHTRDAAAPAQSLSIGTHGISALPLLAEFSGLDGAYFNAFTATSGKDFGKEFGKELLKEISSKKIEKLKKEVESVTMMKLLILVLICFWVLCVLFYKCM</sequence>
<feature type="compositionally biased region" description="Polar residues" evidence="1">
    <location>
        <begin position="195"/>
        <end position="204"/>
    </location>
</feature>
<gene>
    <name evidence="3" type="ORF">VFH_II268440</name>
</gene>
<feature type="compositionally biased region" description="Polar residues" evidence="1">
    <location>
        <begin position="28"/>
        <end position="41"/>
    </location>
</feature>
<dbReference type="GO" id="GO:0031490">
    <property type="term" value="F:chromatin DNA binding"/>
    <property type="evidence" value="ECO:0007669"/>
    <property type="project" value="InterPro"/>
</dbReference>
<evidence type="ECO:0000256" key="1">
    <source>
        <dbReference type="SAM" id="MobiDB-lite"/>
    </source>
</evidence>
<keyword evidence="2" id="KW-0812">Transmembrane</keyword>
<evidence type="ECO:0000313" key="3">
    <source>
        <dbReference type="EMBL" id="CAI8601353.1"/>
    </source>
</evidence>